<dbReference type="GeneID" id="63460084"/>
<comment type="catalytic activity">
    <reaction evidence="7">
        <text>L-threonyl-[protein] + ATP = O-phospho-L-threonyl-[protein] + ADP + H(+)</text>
        <dbReference type="Rhea" id="RHEA:46608"/>
        <dbReference type="Rhea" id="RHEA-COMP:11060"/>
        <dbReference type="Rhea" id="RHEA-COMP:11605"/>
        <dbReference type="ChEBI" id="CHEBI:15378"/>
        <dbReference type="ChEBI" id="CHEBI:30013"/>
        <dbReference type="ChEBI" id="CHEBI:30616"/>
        <dbReference type="ChEBI" id="CHEBI:61977"/>
        <dbReference type="ChEBI" id="CHEBI:456216"/>
        <dbReference type="EC" id="2.7.11.1"/>
    </reaction>
</comment>
<dbReference type="Pfam" id="PF00069">
    <property type="entry name" value="Pkinase"/>
    <property type="match status" value="1"/>
</dbReference>
<dbReference type="GO" id="GO:0005524">
    <property type="term" value="F:ATP binding"/>
    <property type="evidence" value="ECO:0007669"/>
    <property type="project" value="UniProtKB-KW"/>
</dbReference>
<keyword evidence="4" id="KW-0547">Nucleotide-binding</keyword>
<dbReference type="PROSITE" id="PS00109">
    <property type="entry name" value="PROTEIN_KINASE_TYR"/>
    <property type="match status" value="1"/>
</dbReference>
<dbReference type="Pfam" id="PF03793">
    <property type="entry name" value="PASTA"/>
    <property type="match status" value="4"/>
</dbReference>
<dbReference type="PANTHER" id="PTHR43289:SF34">
    <property type="entry name" value="SERINE_THREONINE-PROTEIN KINASE YBDM-RELATED"/>
    <property type="match status" value="1"/>
</dbReference>
<dbReference type="Proteomes" id="UP000242637">
    <property type="component" value="Chromosome 1"/>
</dbReference>
<dbReference type="SMART" id="SM00740">
    <property type="entry name" value="PASTA"/>
    <property type="match status" value="4"/>
</dbReference>
<feature type="compositionally biased region" description="Basic residues" evidence="9">
    <location>
        <begin position="332"/>
        <end position="356"/>
    </location>
</feature>
<feature type="domain" description="PASTA" evidence="11">
    <location>
        <begin position="451"/>
        <end position="518"/>
    </location>
</feature>
<dbReference type="EC" id="2.7.11.1" evidence="1"/>
<dbReference type="EMBL" id="LT906453">
    <property type="protein sequence ID" value="SNV23796.1"/>
    <property type="molecule type" value="Genomic_DNA"/>
</dbReference>
<feature type="domain" description="PASTA" evidence="11">
    <location>
        <begin position="586"/>
        <end position="649"/>
    </location>
</feature>
<dbReference type="CDD" id="cd14014">
    <property type="entry name" value="STKc_PknB_like"/>
    <property type="match status" value="1"/>
</dbReference>
<evidence type="ECO:0000256" key="5">
    <source>
        <dbReference type="ARBA" id="ARBA00022777"/>
    </source>
</evidence>
<evidence type="ECO:0000256" key="1">
    <source>
        <dbReference type="ARBA" id="ARBA00012513"/>
    </source>
</evidence>
<dbReference type="InterPro" id="IPR005543">
    <property type="entry name" value="PASTA_dom"/>
</dbReference>
<protein>
    <recommendedName>
        <fullName evidence="1">non-specific serine/threonine protein kinase</fullName>
        <ecNumber evidence="1">2.7.11.1</ecNumber>
    </recommendedName>
</protein>
<dbReference type="Gene3D" id="3.30.10.20">
    <property type="match status" value="4"/>
</dbReference>
<evidence type="ECO:0000256" key="6">
    <source>
        <dbReference type="ARBA" id="ARBA00022840"/>
    </source>
</evidence>
<dbReference type="KEGG" id="dco:SAMEA4475696_1900"/>
<evidence type="ECO:0000256" key="2">
    <source>
        <dbReference type="ARBA" id="ARBA00022527"/>
    </source>
</evidence>
<evidence type="ECO:0000256" key="9">
    <source>
        <dbReference type="SAM" id="MobiDB-lite"/>
    </source>
</evidence>
<reference evidence="12 13" key="1">
    <citation type="submission" date="2017-06" db="EMBL/GenBank/DDBJ databases">
        <authorList>
            <consortium name="Pathogen Informatics"/>
        </authorList>
    </citation>
    <scope>NUCLEOTIDE SEQUENCE [LARGE SCALE GENOMIC DNA]</scope>
    <source>
        <strain evidence="12 13">NCTC13039</strain>
    </source>
</reference>
<feature type="domain" description="PASTA" evidence="11">
    <location>
        <begin position="519"/>
        <end position="585"/>
    </location>
</feature>
<keyword evidence="6" id="KW-0067">ATP-binding</keyword>
<dbReference type="OrthoDB" id="9762169at2"/>
<dbReference type="STRING" id="1121387.GCA_000429885_00270"/>
<dbReference type="CDD" id="cd06577">
    <property type="entry name" value="PASTA_pknB"/>
    <property type="match status" value="4"/>
</dbReference>
<dbReference type="GO" id="GO:0106310">
    <property type="term" value="F:protein serine kinase activity"/>
    <property type="evidence" value="ECO:0007669"/>
    <property type="project" value="RHEA"/>
</dbReference>
<proteinExistence type="predicted"/>
<keyword evidence="5 12" id="KW-0418">Kinase</keyword>
<comment type="catalytic activity">
    <reaction evidence="8">
        <text>L-seryl-[protein] + ATP = O-phospho-L-seryl-[protein] + ADP + H(+)</text>
        <dbReference type="Rhea" id="RHEA:17989"/>
        <dbReference type="Rhea" id="RHEA-COMP:9863"/>
        <dbReference type="Rhea" id="RHEA-COMP:11604"/>
        <dbReference type="ChEBI" id="CHEBI:15378"/>
        <dbReference type="ChEBI" id="CHEBI:29999"/>
        <dbReference type="ChEBI" id="CHEBI:30616"/>
        <dbReference type="ChEBI" id="CHEBI:83421"/>
        <dbReference type="ChEBI" id="CHEBI:456216"/>
        <dbReference type="EC" id="2.7.11.1"/>
    </reaction>
</comment>
<gene>
    <name evidence="12" type="primary">prkC_2</name>
    <name evidence="12" type="ORF">SAMEA4475696_01900</name>
</gene>
<dbReference type="PANTHER" id="PTHR43289">
    <property type="entry name" value="MITOGEN-ACTIVATED PROTEIN KINASE KINASE KINASE 20-RELATED"/>
    <property type="match status" value="1"/>
</dbReference>
<evidence type="ECO:0000256" key="3">
    <source>
        <dbReference type="ARBA" id="ARBA00022679"/>
    </source>
</evidence>
<feature type="compositionally biased region" description="Low complexity" evidence="9">
    <location>
        <begin position="276"/>
        <end position="289"/>
    </location>
</feature>
<evidence type="ECO:0000313" key="12">
    <source>
        <dbReference type="EMBL" id="SNV23796.1"/>
    </source>
</evidence>
<dbReference type="FunFam" id="3.30.200.20:FF:000035">
    <property type="entry name" value="Serine/threonine protein kinase Stk1"/>
    <property type="match status" value="1"/>
</dbReference>
<dbReference type="PROSITE" id="PS51178">
    <property type="entry name" value="PASTA"/>
    <property type="match status" value="4"/>
</dbReference>
<dbReference type="AlphaFoldDB" id="A0A239VPH1"/>
<dbReference type="Gene3D" id="3.30.200.20">
    <property type="entry name" value="Phosphorylase Kinase, domain 1"/>
    <property type="match status" value="1"/>
</dbReference>
<dbReference type="Gene3D" id="1.10.510.10">
    <property type="entry name" value="Transferase(Phosphotransferase) domain 1"/>
    <property type="match status" value="1"/>
</dbReference>
<evidence type="ECO:0000313" key="13">
    <source>
        <dbReference type="Proteomes" id="UP000242637"/>
    </source>
</evidence>
<evidence type="ECO:0000256" key="8">
    <source>
        <dbReference type="ARBA" id="ARBA00048679"/>
    </source>
</evidence>
<feature type="region of interest" description="Disordered" evidence="9">
    <location>
        <begin position="317"/>
        <end position="356"/>
    </location>
</feature>
<dbReference type="InterPro" id="IPR000719">
    <property type="entry name" value="Prot_kinase_dom"/>
</dbReference>
<evidence type="ECO:0000256" key="4">
    <source>
        <dbReference type="ARBA" id="ARBA00022741"/>
    </source>
</evidence>
<evidence type="ECO:0000256" key="7">
    <source>
        <dbReference type="ARBA" id="ARBA00047899"/>
    </source>
</evidence>
<organism evidence="12 13">
    <name type="scientific">Dermatophilus congolensis</name>
    <dbReference type="NCBI Taxonomy" id="1863"/>
    <lineage>
        <taxon>Bacteria</taxon>
        <taxon>Bacillati</taxon>
        <taxon>Actinomycetota</taxon>
        <taxon>Actinomycetes</taxon>
        <taxon>Micrococcales</taxon>
        <taxon>Dermatophilaceae</taxon>
        <taxon>Dermatophilus</taxon>
    </lineage>
</organism>
<dbReference type="RefSeq" id="WP_028326417.1">
    <property type="nucleotide sequence ID" value="NZ_LT906453.1"/>
</dbReference>
<keyword evidence="2" id="KW-0723">Serine/threonine-protein kinase</keyword>
<name>A0A239VPH1_9MICO</name>
<dbReference type="PROSITE" id="PS50011">
    <property type="entry name" value="PROTEIN_KINASE_DOM"/>
    <property type="match status" value="1"/>
</dbReference>
<sequence>MDAVGDVTGKVLDGRYTVLRHIADGGMAAVYVARDERLSREVALKIMHPNLAQDPERVASFRHEAQSIARLDDPHVVAVLDQGDDGDLVFLTMEFLRGTTLRARLHELGAFTPREALETLDGILAGLSAAHKLGIVHRDITPSNVMIRHDGIVKVTDFGLAAAVGAAAAGYITLAYAAPEQRVGGVSDPRTDVYAAGLVLAEMLTGKPAYDNDGPPEGATSADIAAIDAELPATLVELVAAATATNHLLRPADAAEFRDRAREVRQGLTDEELDRLPPAALERPAAEETPAPHDSTQKYVSDATQSLAVIGSPETRKLPVITPPSAPEEKNPKKKKGWKKKSAAAKPVRAPRPKNTKRRIQTGIVAAVLVAVISAGSWFFTAGPGGAVDIPTLAGVTRKDAEAALNGLGLESTVTQEYSETVPSGSVIRTEPPAGTATHRQDPVTLIVSGGPERYNVPELAGSTPDAAAKLLEQNHLVLGKRTKEWNEKVPAGTVISSKPAAGTSLRPGSEVSVVVSRGREPISVDDFTGRSLSDATAELERRGLRVRVTGKEFSDRVPPNAVLRQSPSGGKLHRGDTVEIVVSKGPDVVNVPDVSGMSEADARNALESAGLAMQAEKVVGGLFDTVRSTDPAPGTAVPRGSVIKVYVV</sequence>
<feature type="domain" description="PASTA" evidence="11">
    <location>
        <begin position="383"/>
        <end position="450"/>
    </location>
</feature>
<feature type="region of interest" description="Disordered" evidence="9">
    <location>
        <begin position="265"/>
        <end position="298"/>
    </location>
</feature>
<dbReference type="InterPro" id="IPR011009">
    <property type="entry name" value="Kinase-like_dom_sf"/>
</dbReference>
<dbReference type="SUPFAM" id="SSF56112">
    <property type="entry name" value="Protein kinase-like (PK-like)"/>
    <property type="match status" value="1"/>
</dbReference>
<evidence type="ECO:0000259" key="11">
    <source>
        <dbReference type="PROSITE" id="PS51178"/>
    </source>
</evidence>
<accession>A0A239VPH1</accession>
<dbReference type="InterPro" id="IPR008266">
    <property type="entry name" value="Tyr_kinase_AS"/>
</dbReference>
<evidence type="ECO:0000259" key="10">
    <source>
        <dbReference type="PROSITE" id="PS50011"/>
    </source>
</evidence>
<keyword evidence="3 12" id="KW-0808">Transferase</keyword>
<keyword evidence="13" id="KW-1185">Reference proteome</keyword>
<feature type="domain" description="Protein kinase" evidence="10">
    <location>
        <begin position="16"/>
        <end position="296"/>
    </location>
</feature>
<dbReference type="GO" id="GO:0004674">
    <property type="term" value="F:protein serine/threonine kinase activity"/>
    <property type="evidence" value="ECO:0007669"/>
    <property type="project" value="UniProtKB-KW"/>
</dbReference>